<feature type="transmembrane region" description="Helical" evidence="1">
    <location>
        <begin position="203"/>
        <end position="224"/>
    </location>
</feature>
<protein>
    <submittedName>
        <fullName evidence="2">PepSY domain-containing protein</fullName>
    </submittedName>
</protein>
<dbReference type="Proteomes" id="UP000503336">
    <property type="component" value="Chromosome"/>
</dbReference>
<feature type="transmembrane region" description="Helical" evidence="1">
    <location>
        <begin position="410"/>
        <end position="441"/>
    </location>
</feature>
<keyword evidence="1" id="KW-0472">Membrane</keyword>
<dbReference type="InterPro" id="IPR005625">
    <property type="entry name" value="PepSY-ass_TM"/>
</dbReference>
<gene>
    <name evidence="2" type="ORF">G5B40_16480</name>
</gene>
<keyword evidence="3" id="KW-1185">Reference proteome</keyword>
<sequence length="450" mass="48532">MTDSSVAGAGASALYRAVWRWHFYAGLIVLPFMILIAITGGLYLFKDEINNAFYGDLRIVEPQESAPLPASTLVASALAYSPGKVKTYRPPSASDRAAEVKIASDDSVSDTIYVNPYDGKALGSVWDGGAAGSPAMWLVRKIHSLEYIGWWGNRIIEAVAGWALLLVVSGLYLWWPRGRGVGVFRPRRAKGRPFWRDLHAVTGAYAALFIGFLALTGLPWSGVWGAQFYDLSYKAGLGMPDGYWGSYPTSNVPTGAALDQTPWILEHQPMPISGAAEGVPIGLDRIIELVEATGIHPGYALDMPGGPEGVFTASVYPDDITFERVIHFDQYTGEKLFDMGLADLGALGRAAEWGISVHMGQEFGALNQAAMLFACVSIILMAVSALVMWWKRRPAGGLGAPRPPADWRAPRAILVFAVVAGIVFPLVGLSLLVMLAIDLALPLALRKRVA</sequence>
<proteinExistence type="predicted"/>
<keyword evidence="1" id="KW-0812">Transmembrane</keyword>
<evidence type="ECO:0000313" key="2">
    <source>
        <dbReference type="EMBL" id="QIE56892.1"/>
    </source>
</evidence>
<name>A0A7L5BYS7_9RHOB</name>
<feature type="transmembrane region" description="Helical" evidence="1">
    <location>
        <begin position="155"/>
        <end position="175"/>
    </location>
</feature>
<dbReference type="Pfam" id="PF03929">
    <property type="entry name" value="PepSY_TM"/>
    <property type="match status" value="1"/>
</dbReference>
<accession>A0A7L5BYS7</accession>
<dbReference type="EMBL" id="CP049056">
    <property type="protein sequence ID" value="QIE56892.1"/>
    <property type="molecule type" value="Genomic_DNA"/>
</dbReference>
<dbReference type="AlphaFoldDB" id="A0A7L5BYS7"/>
<dbReference type="KEGG" id="hdh:G5B40_16480"/>
<keyword evidence="1" id="KW-1133">Transmembrane helix</keyword>
<evidence type="ECO:0000313" key="3">
    <source>
        <dbReference type="Proteomes" id="UP000503336"/>
    </source>
</evidence>
<dbReference type="RefSeq" id="WP_165100813.1">
    <property type="nucleotide sequence ID" value="NZ_CP049056.1"/>
</dbReference>
<feature type="transmembrane region" description="Helical" evidence="1">
    <location>
        <begin position="369"/>
        <end position="390"/>
    </location>
</feature>
<feature type="transmembrane region" description="Helical" evidence="1">
    <location>
        <begin position="21"/>
        <end position="45"/>
    </location>
</feature>
<evidence type="ECO:0000256" key="1">
    <source>
        <dbReference type="SAM" id="Phobius"/>
    </source>
</evidence>
<dbReference type="PANTHER" id="PTHR34219">
    <property type="entry name" value="IRON-REGULATED INNER MEMBRANE PROTEIN-RELATED"/>
    <property type="match status" value="1"/>
</dbReference>
<dbReference type="PANTHER" id="PTHR34219:SF1">
    <property type="entry name" value="PEPSY DOMAIN-CONTAINING PROTEIN"/>
    <property type="match status" value="1"/>
</dbReference>
<organism evidence="2 3">
    <name type="scientific">Pikeienuella piscinae</name>
    <dbReference type="NCBI Taxonomy" id="2748098"/>
    <lineage>
        <taxon>Bacteria</taxon>
        <taxon>Pseudomonadati</taxon>
        <taxon>Pseudomonadota</taxon>
        <taxon>Alphaproteobacteria</taxon>
        <taxon>Rhodobacterales</taxon>
        <taxon>Paracoccaceae</taxon>
        <taxon>Pikeienuella</taxon>
    </lineage>
</organism>
<reference evidence="2 3" key="1">
    <citation type="submission" date="2020-02" db="EMBL/GenBank/DDBJ databases">
        <title>complete genome sequence of Rhodobacteraceae bacterium.</title>
        <authorList>
            <person name="Park J."/>
            <person name="Kim Y.-S."/>
            <person name="Kim K.-H."/>
        </authorList>
    </citation>
    <scope>NUCLEOTIDE SEQUENCE [LARGE SCALE GENOMIC DNA]</scope>
    <source>
        <strain evidence="2 3">RR4-56</strain>
    </source>
</reference>